<evidence type="ECO:0000256" key="1">
    <source>
        <dbReference type="ARBA" id="ARBA00004123"/>
    </source>
</evidence>
<dbReference type="OrthoDB" id="3176202at2759"/>
<sequence length="449" mass="52589">MLEHKNVRPYICPNCGRGFKRKEHLNIHRTLHSGIKKEICPECQRSFYREDHLKKHLQVHRKHDIAKSIGGKKNVTPNIKIEIDESSVKLEPFVNSIIDHIEDEDALQDESDSKNIDPLNFNTWVDDEVYNEKPFMCPICYKKFKRKNHLALHGIVHEKKDKHCTICQKAYHKEEQLQYHMLSHKEDLVVPSDEEISNLKVIEDQDQELSLLVERTKLKPNVCHVCQKRFKNAHKLQAHATTHMVNQNLDYINGDELAYEDFGNHYILSDSMPEENDSQMQSNENQESYMENIVNEENQNILEPQTIMFVDNEELPKPQKVFVCKVCSKPFKRKDHYKIHLHIHTGVKTVFCPECGKGFYRKDHLKKHFTVHRKISQPFANMPYLAAPPAKRQPVEKKMKVSPEITIRAPSNMKFRSPLKIKVPYEVVVSSEKEGVWNSYTVNPTENNN</sequence>
<dbReference type="GO" id="GO:0000977">
    <property type="term" value="F:RNA polymerase II transcription regulatory region sequence-specific DNA binding"/>
    <property type="evidence" value="ECO:0007669"/>
    <property type="project" value="TreeGrafter"/>
</dbReference>
<feature type="domain" description="C2H2-type" evidence="8">
    <location>
        <begin position="322"/>
        <end position="349"/>
    </location>
</feature>
<feature type="domain" description="C2H2-type" evidence="8">
    <location>
        <begin position="10"/>
        <end position="37"/>
    </location>
</feature>
<dbReference type="GO" id="GO:0005634">
    <property type="term" value="C:nucleus"/>
    <property type="evidence" value="ECO:0007669"/>
    <property type="project" value="UniProtKB-SubCell"/>
</dbReference>
<keyword evidence="6" id="KW-0539">Nucleus</keyword>
<evidence type="ECO:0000256" key="4">
    <source>
        <dbReference type="ARBA" id="ARBA00022771"/>
    </source>
</evidence>
<dbReference type="InterPro" id="IPR013087">
    <property type="entry name" value="Znf_C2H2_type"/>
</dbReference>
<comment type="subcellular location">
    <subcellularLocation>
        <location evidence="1">Nucleus</location>
    </subcellularLocation>
</comment>
<dbReference type="PROSITE" id="PS00028">
    <property type="entry name" value="ZINC_FINGER_C2H2_1"/>
    <property type="match status" value="7"/>
</dbReference>
<keyword evidence="4 7" id="KW-0863">Zinc-finger</keyword>
<dbReference type="PANTHER" id="PTHR24381:SF393">
    <property type="entry name" value="CHROMATIN-LINKED ADAPTOR FOR MSL PROTEINS, ISOFORM B"/>
    <property type="match status" value="1"/>
</dbReference>
<dbReference type="Pfam" id="PF00096">
    <property type="entry name" value="zf-C2H2"/>
    <property type="match status" value="6"/>
</dbReference>
<feature type="domain" description="C2H2-type" evidence="8">
    <location>
        <begin position="135"/>
        <end position="162"/>
    </location>
</feature>
<evidence type="ECO:0000256" key="5">
    <source>
        <dbReference type="ARBA" id="ARBA00022833"/>
    </source>
</evidence>
<feature type="domain" description="C2H2-type" evidence="8">
    <location>
        <begin position="350"/>
        <end position="372"/>
    </location>
</feature>
<evidence type="ECO:0000313" key="10">
    <source>
        <dbReference type="Proteomes" id="UP000299102"/>
    </source>
</evidence>
<dbReference type="Proteomes" id="UP000299102">
    <property type="component" value="Unassembled WGS sequence"/>
</dbReference>
<evidence type="ECO:0000256" key="2">
    <source>
        <dbReference type="ARBA" id="ARBA00022723"/>
    </source>
</evidence>
<dbReference type="EMBL" id="BGZK01001239">
    <property type="protein sequence ID" value="GBP75185.1"/>
    <property type="molecule type" value="Genomic_DNA"/>
</dbReference>
<gene>
    <name evidence="9" type="primary">ZNF226</name>
    <name evidence="9" type="ORF">EVAR_88790_1</name>
</gene>
<keyword evidence="2" id="KW-0479">Metal-binding</keyword>
<proteinExistence type="predicted"/>
<dbReference type="AlphaFoldDB" id="A0A4C1YLG5"/>
<dbReference type="PANTHER" id="PTHR24381">
    <property type="entry name" value="ZINC FINGER PROTEIN"/>
    <property type="match status" value="1"/>
</dbReference>
<dbReference type="InterPro" id="IPR036236">
    <property type="entry name" value="Znf_C2H2_sf"/>
</dbReference>
<dbReference type="FunFam" id="3.30.160.60:FF:000100">
    <property type="entry name" value="Zinc finger 45-like"/>
    <property type="match status" value="2"/>
</dbReference>
<dbReference type="GO" id="GO:0000981">
    <property type="term" value="F:DNA-binding transcription factor activity, RNA polymerase II-specific"/>
    <property type="evidence" value="ECO:0007669"/>
    <property type="project" value="TreeGrafter"/>
</dbReference>
<keyword evidence="10" id="KW-1185">Reference proteome</keyword>
<evidence type="ECO:0000256" key="6">
    <source>
        <dbReference type="ARBA" id="ARBA00023242"/>
    </source>
</evidence>
<dbReference type="FunFam" id="3.30.160.60:FF:000340">
    <property type="entry name" value="zinc finger protein 473 isoform X1"/>
    <property type="match status" value="1"/>
</dbReference>
<dbReference type="SMART" id="SM00355">
    <property type="entry name" value="ZnF_C2H2"/>
    <property type="match status" value="7"/>
</dbReference>
<feature type="domain" description="C2H2-type" evidence="8">
    <location>
        <begin position="221"/>
        <end position="248"/>
    </location>
</feature>
<comment type="caution">
    <text evidence="9">The sequence shown here is derived from an EMBL/GenBank/DDBJ whole genome shotgun (WGS) entry which is preliminary data.</text>
</comment>
<evidence type="ECO:0000256" key="7">
    <source>
        <dbReference type="PROSITE-ProRule" id="PRU00042"/>
    </source>
</evidence>
<protein>
    <submittedName>
        <fullName evidence="9">Zinc finger protein 226</fullName>
    </submittedName>
</protein>
<name>A0A4C1YLG5_EUMVA</name>
<dbReference type="Gene3D" id="3.30.160.60">
    <property type="entry name" value="Classic Zinc Finger"/>
    <property type="match status" value="6"/>
</dbReference>
<evidence type="ECO:0000259" key="8">
    <source>
        <dbReference type="PROSITE" id="PS50157"/>
    </source>
</evidence>
<dbReference type="PROSITE" id="PS50157">
    <property type="entry name" value="ZINC_FINGER_C2H2_2"/>
    <property type="match status" value="6"/>
</dbReference>
<feature type="domain" description="C2H2-type" evidence="8">
    <location>
        <begin position="38"/>
        <end position="65"/>
    </location>
</feature>
<accession>A0A4C1YLG5</accession>
<dbReference type="SUPFAM" id="SSF57667">
    <property type="entry name" value="beta-beta-alpha zinc fingers"/>
    <property type="match status" value="4"/>
</dbReference>
<dbReference type="STRING" id="151549.A0A4C1YLG5"/>
<keyword evidence="3" id="KW-0677">Repeat</keyword>
<reference evidence="9 10" key="1">
    <citation type="journal article" date="2019" name="Commun. Biol.">
        <title>The bagworm genome reveals a unique fibroin gene that provides high tensile strength.</title>
        <authorList>
            <person name="Kono N."/>
            <person name="Nakamura H."/>
            <person name="Ohtoshi R."/>
            <person name="Tomita M."/>
            <person name="Numata K."/>
            <person name="Arakawa K."/>
        </authorList>
    </citation>
    <scope>NUCLEOTIDE SEQUENCE [LARGE SCALE GENOMIC DNA]</scope>
</reference>
<dbReference type="GO" id="GO:0008270">
    <property type="term" value="F:zinc ion binding"/>
    <property type="evidence" value="ECO:0007669"/>
    <property type="project" value="UniProtKB-KW"/>
</dbReference>
<evidence type="ECO:0000256" key="3">
    <source>
        <dbReference type="ARBA" id="ARBA00022737"/>
    </source>
</evidence>
<evidence type="ECO:0000313" key="9">
    <source>
        <dbReference type="EMBL" id="GBP75185.1"/>
    </source>
</evidence>
<keyword evidence="5" id="KW-0862">Zinc</keyword>
<organism evidence="9 10">
    <name type="scientific">Eumeta variegata</name>
    <name type="common">Bagworm moth</name>
    <name type="synonym">Eumeta japonica</name>
    <dbReference type="NCBI Taxonomy" id="151549"/>
    <lineage>
        <taxon>Eukaryota</taxon>
        <taxon>Metazoa</taxon>
        <taxon>Ecdysozoa</taxon>
        <taxon>Arthropoda</taxon>
        <taxon>Hexapoda</taxon>
        <taxon>Insecta</taxon>
        <taxon>Pterygota</taxon>
        <taxon>Neoptera</taxon>
        <taxon>Endopterygota</taxon>
        <taxon>Lepidoptera</taxon>
        <taxon>Glossata</taxon>
        <taxon>Ditrysia</taxon>
        <taxon>Tineoidea</taxon>
        <taxon>Psychidae</taxon>
        <taxon>Oiketicinae</taxon>
        <taxon>Eumeta</taxon>
    </lineage>
</organism>